<sequence length="216" mass="25053">MKLKDITTSIKNLIFLSSIPISGKVQTNKNNYWQRGSLKVDAVFKDNYLQNFLVPYIQFEDLHACKIRIKTKKLKTTMTARPGFASLFMGKKNRQYIIHVNTDEAFKGVLLANVPEEARIGLFAHELMHIRDYESRKVTGVLKRGLQYLSKNGKRNVEHYTDSLTISAGFGEQLFQWAAYVLYDSEASEDYKAFKSDIYMSPITIYNKMNRLDWNK</sequence>
<proteinExistence type="predicted"/>
<name>W7Y662_9BACT</name>
<dbReference type="STRING" id="869213.GCA_000517085_00121"/>
<dbReference type="EMBL" id="BAMD01000017">
    <property type="protein sequence ID" value="GAF03093.1"/>
    <property type="molecule type" value="Genomic_DNA"/>
</dbReference>
<accession>W7Y662</accession>
<protein>
    <submittedName>
        <fullName evidence="1">Uncharacterized protein</fullName>
    </submittedName>
</protein>
<comment type="caution">
    <text evidence="1">The sequence shown here is derived from an EMBL/GenBank/DDBJ whole genome shotgun (WGS) entry which is preliminary data.</text>
</comment>
<keyword evidence="2" id="KW-1185">Reference proteome</keyword>
<dbReference type="OrthoDB" id="1098088at2"/>
<gene>
    <name evidence="1" type="ORF">JCM21142_41752</name>
</gene>
<dbReference type="Proteomes" id="UP000019402">
    <property type="component" value="Unassembled WGS sequence"/>
</dbReference>
<dbReference type="RefSeq" id="WP_052342896.1">
    <property type="nucleotide sequence ID" value="NZ_BAMD01000017.1"/>
</dbReference>
<dbReference type="eggNOG" id="COG0501">
    <property type="taxonomic scope" value="Bacteria"/>
</dbReference>
<organism evidence="1 2">
    <name type="scientific">Saccharicrinis fermentans DSM 9555 = JCM 21142</name>
    <dbReference type="NCBI Taxonomy" id="869213"/>
    <lineage>
        <taxon>Bacteria</taxon>
        <taxon>Pseudomonadati</taxon>
        <taxon>Bacteroidota</taxon>
        <taxon>Bacteroidia</taxon>
        <taxon>Marinilabiliales</taxon>
        <taxon>Marinilabiliaceae</taxon>
        <taxon>Saccharicrinis</taxon>
    </lineage>
</organism>
<reference evidence="1 2" key="1">
    <citation type="journal article" date="2014" name="Genome Announc.">
        <title>Draft Genome Sequence of Cytophaga fermentans JCM 21142T, a Facultative Anaerobe Isolated from Marine Mud.</title>
        <authorList>
            <person name="Starns D."/>
            <person name="Oshima K."/>
            <person name="Suda W."/>
            <person name="Iino T."/>
            <person name="Yuki M."/>
            <person name="Inoue J."/>
            <person name="Kitamura K."/>
            <person name="Iida T."/>
            <person name="Darby A."/>
            <person name="Hattori M."/>
            <person name="Ohkuma M."/>
        </authorList>
    </citation>
    <scope>NUCLEOTIDE SEQUENCE [LARGE SCALE GENOMIC DNA]</scope>
    <source>
        <strain evidence="1 2">JCM 21142</strain>
    </source>
</reference>
<dbReference type="AlphaFoldDB" id="W7Y662"/>
<evidence type="ECO:0000313" key="2">
    <source>
        <dbReference type="Proteomes" id="UP000019402"/>
    </source>
</evidence>
<evidence type="ECO:0000313" key="1">
    <source>
        <dbReference type="EMBL" id="GAF03093.1"/>
    </source>
</evidence>